<reference evidence="1 2" key="1">
    <citation type="submission" date="2014-06" db="EMBL/GenBank/DDBJ databases">
        <authorList>
            <person name="Urmite Genomes Urmite Genomes"/>
        </authorList>
    </citation>
    <scope>NUCLEOTIDE SEQUENCE [LARGE SCALE GENOMIC DNA]</scope>
</reference>
<dbReference type="RefSeq" id="WP_043873842.1">
    <property type="nucleotide sequence ID" value="NZ_CCVW01000002.1"/>
</dbReference>
<organism evidence="1 2">
    <name type="scientific">Legionella massiliensis</name>
    <dbReference type="NCBI Taxonomy" id="1034943"/>
    <lineage>
        <taxon>Bacteria</taxon>
        <taxon>Pseudomonadati</taxon>
        <taxon>Pseudomonadota</taxon>
        <taxon>Gammaproteobacteria</taxon>
        <taxon>Legionellales</taxon>
        <taxon>Legionellaceae</taxon>
        <taxon>Legionella</taxon>
    </lineage>
</organism>
<dbReference type="AlphaFoldDB" id="A0A078KZQ2"/>
<name>A0A078KZQ2_9GAMM</name>
<dbReference type="EMBL" id="CCSB01000002">
    <property type="protein sequence ID" value="CDZ77263.1"/>
    <property type="molecule type" value="Genomic_DNA"/>
</dbReference>
<dbReference type="SUPFAM" id="SSF48452">
    <property type="entry name" value="TPR-like"/>
    <property type="match status" value="1"/>
</dbReference>
<gene>
    <name evidence="1" type="ORF">BN59_01545</name>
</gene>
<dbReference type="InterPro" id="IPR011990">
    <property type="entry name" value="TPR-like_helical_dom_sf"/>
</dbReference>
<protein>
    <submittedName>
        <fullName evidence="1">Uncharacterized protein</fullName>
    </submittedName>
</protein>
<dbReference type="Proteomes" id="UP000044071">
    <property type="component" value="Unassembled WGS sequence"/>
</dbReference>
<evidence type="ECO:0000313" key="1">
    <source>
        <dbReference type="EMBL" id="CDZ77263.1"/>
    </source>
</evidence>
<sequence>MINFYWTEEKRQQDLHAATQGKLPKEQGELFLQLIYRQRTLLSLIVQKFKKDPHDQVISALLNEYLFYYREQQQSLMAFGLYELKMFYLPDIPDTKPTSNQPALLANEMMDHQNQTKQFSENNLSQDKSEVINIEGEKITRDTFYKRECCLKDNPAQFTSQMELQQAEFREDRTASVGRQQITWVSESGFYKKTKTPPSFNVKSSRSRLSTVENFAPNQYHWFHKNVTSDLPNTPLTAMNLNNQSNNLLPHAPPTADKAQNISHTQKTIVCEEIELDFSEEIVKQLHDDPSLETLIQSFKSKAPSLSKIHSNADDVLQTTSKKQITPQYNNHSFFPSSRVISIPLQDFQLFLNSQIYILLDLIGNSPLKEHSDTLKALVKENNFCKVAVFCHDLLEQHKDNSLLLALRGEAYRRLNCFELAYKDLHQLLKQNGNLIYCPMILHQLNEQNENITAAKNSI</sequence>
<proteinExistence type="predicted"/>
<accession>A0A078KZQ2</accession>
<keyword evidence="2" id="KW-1185">Reference proteome</keyword>
<evidence type="ECO:0000313" key="2">
    <source>
        <dbReference type="Proteomes" id="UP000044071"/>
    </source>
</evidence>